<name>A0A0K8MEP6_9PROT</name>
<dbReference type="EMBL" id="BBVC01000081">
    <property type="protein sequence ID" value="GAO98713.1"/>
    <property type="molecule type" value="Genomic_DNA"/>
</dbReference>
<dbReference type="OrthoDB" id="9806791at2"/>
<dbReference type="GO" id="GO:0005524">
    <property type="term" value="F:ATP binding"/>
    <property type="evidence" value="ECO:0007669"/>
    <property type="project" value="InterPro"/>
</dbReference>
<evidence type="ECO:0000256" key="1">
    <source>
        <dbReference type="ARBA" id="ARBA00006975"/>
    </source>
</evidence>
<sequence>MGLFLSNDYEEVMSRLVEGLPRPYGPHVLLKLYTREETTEGGIMLPESVREEAVYQGMVGMVLALGPNAYTGEEFKHWQKPCVKDWVLFRPNSGVRFNDQNVPLRLVFDDCVLAPVKNPATITR</sequence>
<dbReference type="CDD" id="cd00320">
    <property type="entry name" value="cpn10"/>
    <property type="match status" value="1"/>
</dbReference>
<dbReference type="Proteomes" id="UP000036771">
    <property type="component" value="Unassembled WGS sequence"/>
</dbReference>
<comment type="caution">
    <text evidence="3">The sequence shown here is derived from an EMBL/GenBank/DDBJ whole genome shotgun (WGS) entry which is preliminary data.</text>
</comment>
<keyword evidence="4" id="KW-1185">Reference proteome</keyword>
<dbReference type="Pfam" id="PF00166">
    <property type="entry name" value="Cpn10"/>
    <property type="match status" value="1"/>
</dbReference>
<evidence type="ECO:0000313" key="4">
    <source>
        <dbReference type="Proteomes" id="UP000036771"/>
    </source>
</evidence>
<dbReference type="Gene3D" id="2.30.33.40">
    <property type="entry name" value="GroES chaperonin"/>
    <property type="match status" value="1"/>
</dbReference>
<dbReference type="GO" id="GO:0044183">
    <property type="term" value="F:protein folding chaperone"/>
    <property type="evidence" value="ECO:0007669"/>
    <property type="project" value="InterPro"/>
</dbReference>
<proteinExistence type="inferred from homology"/>
<protein>
    <submittedName>
        <fullName evidence="3">10 kDa chaperonin</fullName>
    </submittedName>
</protein>
<gene>
    <name evidence="3" type="primary">groS_1</name>
    <name evidence="3" type="ORF">Cva_01379</name>
</gene>
<evidence type="ECO:0000256" key="2">
    <source>
        <dbReference type="ARBA" id="ARBA00023186"/>
    </source>
</evidence>
<reference evidence="3 4" key="1">
    <citation type="submission" date="2015-03" db="EMBL/GenBank/DDBJ databases">
        <title>Caedibacter varicaedens, whole genome shotgun sequence.</title>
        <authorList>
            <person name="Suzuki H."/>
            <person name="Dapper A.L."/>
            <person name="Gibson A.K."/>
            <person name="Jackson C."/>
            <person name="Lee H."/>
            <person name="Pejaver V.R."/>
            <person name="Doak T."/>
            <person name="Lynch M."/>
        </authorList>
    </citation>
    <scope>NUCLEOTIDE SEQUENCE [LARGE SCALE GENOMIC DNA]</scope>
</reference>
<dbReference type="InterPro" id="IPR020818">
    <property type="entry name" value="Chaperonin_GroES"/>
</dbReference>
<accession>A0A0K8MEP6</accession>
<dbReference type="SUPFAM" id="SSF50129">
    <property type="entry name" value="GroES-like"/>
    <property type="match status" value="1"/>
</dbReference>
<dbReference type="STRING" id="1629334.Cva_01379"/>
<organism evidence="3 4">
    <name type="scientific">Caedimonas varicaedens</name>
    <dbReference type="NCBI Taxonomy" id="1629334"/>
    <lineage>
        <taxon>Bacteria</taxon>
        <taxon>Pseudomonadati</taxon>
        <taxon>Pseudomonadota</taxon>
        <taxon>Alphaproteobacteria</taxon>
        <taxon>Holosporales</taxon>
        <taxon>Caedimonadaceae</taxon>
        <taxon>Caedimonas</taxon>
    </lineage>
</organism>
<comment type="similarity">
    <text evidence="1">Belongs to the GroES chaperonin family.</text>
</comment>
<dbReference type="InterPro" id="IPR011032">
    <property type="entry name" value="GroES-like_sf"/>
</dbReference>
<evidence type="ECO:0000313" key="3">
    <source>
        <dbReference type="EMBL" id="GAO98713.1"/>
    </source>
</evidence>
<keyword evidence="2" id="KW-0143">Chaperone</keyword>
<dbReference type="AlphaFoldDB" id="A0A0K8MEP6"/>
<dbReference type="InterPro" id="IPR037124">
    <property type="entry name" value="Chaperonin_GroES_sf"/>
</dbReference>